<proteinExistence type="predicted"/>
<dbReference type="Proteomes" id="UP001434883">
    <property type="component" value="Unassembled WGS sequence"/>
</dbReference>
<evidence type="ECO:0000313" key="2">
    <source>
        <dbReference type="Proteomes" id="UP001434883"/>
    </source>
</evidence>
<sequence>MKLIGAFTTPCLANNHKSFSQTVLISTTSRRASCSACSSRSEIRKMNYPYGTVRRVDTLTARTSGSEGVNSQILRVDMDIKLQREYEVMNTA</sequence>
<comment type="caution">
    <text evidence="1">The sequence shown here is derived from an EMBL/GenBank/DDBJ whole genome shotgun (WGS) entry which is preliminary data.</text>
</comment>
<organism evidence="1 2">
    <name type="scientific">Xenoophorus captivus</name>
    <dbReference type="NCBI Taxonomy" id="1517983"/>
    <lineage>
        <taxon>Eukaryota</taxon>
        <taxon>Metazoa</taxon>
        <taxon>Chordata</taxon>
        <taxon>Craniata</taxon>
        <taxon>Vertebrata</taxon>
        <taxon>Euteleostomi</taxon>
        <taxon>Actinopterygii</taxon>
        <taxon>Neopterygii</taxon>
        <taxon>Teleostei</taxon>
        <taxon>Neoteleostei</taxon>
        <taxon>Acanthomorphata</taxon>
        <taxon>Ovalentaria</taxon>
        <taxon>Atherinomorphae</taxon>
        <taxon>Cyprinodontiformes</taxon>
        <taxon>Goodeidae</taxon>
        <taxon>Xenoophorus</taxon>
    </lineage>
</organism>
<keyword evidence="2" id="KW-1185">Reference proteome</keyword>
<accession>A0ABV0SC98</accession>
<name>A0ABV0SC98_9TELE</name>
<evidence type="ECO:0000313" key="1">
    <source>
        <dbReference type="EMBL" id="MEQ2218170.1"/>
    </source>
</evidence>
<reference evidence="1 2" key="1">
    <citation type="submission" date="2021-06" db="EMBL/GenBank/DDBJ databases">
        <authorList>
            <person name="Palmer J.M."/>
        </authorList>
    </citation>
    <scope>NUCLEOTIDE SEQUENCE [LARGE SCALE GENOMIC DNA]</scope>
    <source>
        <strain evidence="1 2">XC_2019</strain>
        <tissue evidence="1">Muscle</tissue>
    </source>
</reference>
<dbReference type="EMBL" id="JAHRIN010076566">
    <property type="protein sequence ID" value="MEQ2218170.1"/>
    <property type="molecule type" value="Genomic_DNA"/>
</dbReference>
<protein>
    <submittedName>
        <fullName evidence="1">Uncharacterized protein</fullName>
    </submittedName>
</protein>
<gene>
    <name evidence="1" type="ORF">XENOCAPTIV_030487</name>
</gene>